<dbReference type="InterPro" id="IPR026891">
    <property type="entry name" value="Fn3-like"/>
</dbReference>
<reference evidence="14 15" key="1">
    <citation type="submission" date="2013-03" db="EMBL/GenBank/DDBJ databases">
        <title>The Genome Sequence of Cladophialophora yegresii CBS 114405.</title>
        <authorList>
            <consortium name="The Broad Institute Genomics Platform"/>
            <person name="Cuomo C."/>
            <person name="de Hoog S."/>
            <person name="Gorbushina A."/>
            <person name="Walker B."/>
            <person name="Young S.K."/>
            <person name="Zeng Q."/>
            <person name="Gargeya S."/>
            <person name="Fitzgerald M."/>
            <person name="Haas B."/>
            <person name="Abouelleil A."/>
            <person name="Allen A.W."/>
            <person name="Alvarado L."/>
            <person name="Arachchi H.M."/>
            <person name="Berlin A.M."/>
            <person name="Chapman S.B."/>
            <person name="Gainer-Dewar J."/>
            <person name="Goldberg J."/>
            <person name="Griggs A."/>
            <person name="Gujja S."/>
            <person name="Hansen M."/>
            <person name="Howarth C."/>
            <person name="Imamovic A."/>
            <person name="Ireland A."/>
            <person name="Larimer J."/>
            <person name="McCowan C."/>
            <person name="Murphy C."/>
            <person name="Pearson M."/>
            <person name="Poon T.W."/>
            <person name="Priest M."/>
            <person name="Roberts A."/>
            <person name="Saif S."/>
            <person name="Shea T."/>
            <person name="Sisk P."/>
            <person name="Sykes S."/>
            <person name="Wortman J."/>
            <person name="Nusbaum C."/>
            <person name="Birren B."/>
        </authorList>
    </citation>
    <scope>NUCLEOTIDE SEQUENCE [LARGE SCALE GENOMIC DNA]</scope>
    <source>
        <strain evidence="14 15">CBS 114405</strain>
    </source>
</reference>
<dbReference type="STRING" id="1182544.W9W491"/>
<feature type="signal peptide" evidence="12">
    <location>
        <begin position="1"/>
        <end position="18"/>
    </location>
</feature>
<protein>
    <recommendedName>
        <fullName evidence="4 11">beta-glucosidase</fullName>
        <ecNumber evidence="4 11">3.2.1.21</ecNumber>
    </recommendedName>
</protein>
<evidence type="ECO:0000256" key="11">
    <source>
        <dbReference type="RuleBase" id="RU361161"/>
    </source>
</evidence>
<dbReference type="Gene3D" id="2.60.40.10">
    <property type="entry name" value="Immunoglobulins"/>
    <property type="match status" value="1"/>
</dbReference>
<dbReference type="HOGENOM" id="CLU_004542_5_1_1"/>
<dbReference type="PANTHER" id="PTHR42715:SF10">
    <property type="entry name" value="BETA-GLUCOSIDASE"/>
    <property type="match status" value="1"/>
</dbReference>
<comment type="caution">
    <text evidence="14">The sequence shown here is derived from an EMBL/GenBank/DDBJ whole genome shotgun (WGS) entry which is preliminary data.</text>
</comment>
<comment type="catalytic activity">
    <reaction evidence="1 11">
        <text>Hydrolysis of terminal, non-reducing beta-D-glucosyl residues with release of beta-D-glucose.</text>
        <dbReference type="EC" id="3.2.1.21"/>
    </reaction>
</comment>
<keyword evidence="7" id="KW-0325">Glycoprotein</keyword>
<dbReference type="EC" id="3.2.1.21" evidence="4 11"/>
<dbReference type="PANTHER" id="PTHR42715">
    <property type="entry name" value="BETA-GLUCOSIDASE"/>
    <property type="match status" value="1"/>
</dbReference>
<dbReference type="InterPro" id="IPR001764">
    <property type="entry name" value="Glyco_hydro_3_N"/>
</dbReference>
<evidence type="ECO:0000256" key="8">
    <source>
        <dbReference type="ARBA" id="ARBA00023277"/>
    </source>
</evidence>
<dbReference type="Pfam" id="PF14310">
    <property type="entry name" value="Fn3-like"/>
    <property type="match status" value="1"/>
</dbReference>
<dbReference type="UniPathway" id="UPA00696"/>
<dbReference type="EMBL" id="AMGW01000002">
    <property type="protein sequence ID" value="EXJ62877.1"/>
    <property type="molecule type" value="Genomic_DNA"/>
</dbReference>
<dbReference type="InterPro" id="IPR002772">
    <property type="entry name" value="Glyco_hydro_3_C"/>
</dbReference>
<dbReference type="Gene3D" id="3.20.20.300">
    <property type="entry name" value="Glycoside hydrolase, family 3, N-terminal domain"/>
    <property type="match status" value="1"/>
</dbReference>
<keyword evidence="8 11" id="KW-0119">Carbohydrate metabolism</keyword>
<evidence type="ECO:0000313" key="14">
    <source>
        <dbReference type="EMBL" id="EXJ62877.1"/>
    </source>
</evidence>
<comment type="pathway">
    <text evidence="2 11">Glycan metabolism; cellulose degradation.</text>
</comment>
<keyword evidence="6" id="KW-0136">Cellulose degradation</keyword>
<keyword evidence="12" id="KW-0732">Signal</keyword>
<dbReference type="InterPro" id="IPR013783">
    <property type="entry name" value="Ig-like_fold"/>
</dbReference>
<evidence type="ECO:0000256" key="10">
    <source>
        <dbReference type="ARBA" id="ARBA00023326"/>
    </source>
</evidence>
<dbReference type="VEuPathDB" id="FungiDB:A1O7_03319"/>
<comment type="similarity">
    <text evidence="3 11">Belongs to the glycosyl hydrolase 3 family.</text>
</comment>
<evidence type="ECO:0000256" key="3">
    <source>
        <dbReference type="ARBA" id="ARBA00005336"/>
    </source>
</evidence>
<accession>W9W491</accession>
<keyword evidence="9 11" id="KW-0326">Glycosidase</keyword>
<dbReference type="Gene3D" id="3.40.50.1700">
    <property type="entry name" value="Glycoside hydrolase family 3 C-terminal domain"/>
    <property type="match status" value="1"/>
</dbReference>
<evidence type="ECO:0000313" key="15">
    <source>
        <dbReference type="Proteomes" id="UP000019473"/>
    </source>
</evidence>
<proteinExistence type="inferred from homology"/>
<dbReference type="InterPro" id="IPR036962">
    <property type="entry name" value="Glyco_hydro_3_N_sf"/>
</dbReference>
<dbReference type="SUPFAM" id="SSF52279">
    <property type="entry name" value="Beta-D-glucan exohydrolase, C-terminal domain"/>
    <property type="match status" value="1"/>
</dbReference>
<organism evidence="14 15">
    <name type="scientific">Cladophialophora yegresii CBS 114405</name>
    <dbReference type="NCBI Taxonomy" id="1182544"/>
    <lineage>
        <taxon>Eukaryota</taxon>
        <taxon>Fungi</taxon>
        <taxon>Dikarya</taxon>
        <taxon>Ascomycota</taxon>
        <taxon>Pezizomycotina</taxon>
        <taxon>Eurotiomycetes</taxon>
        <taxon>Chaetothyriomycetidae</taxon>
        <taxon>Chaetothyriales</taxon>
        <taxon>Herpotrichiellaceae</taxon>
        <taxon>Cladophialophora</taxon>
    </lineage>
</organism>
<dbReference type="InterPro" id="IPR036881">
    <property type="entry name" value="Glyco_hydro_3_C_sf"/>
</dbReference>
<evidence type="ECO:0000256" key="6">
    <source>
        <dbReference type="ARBA" id="ARBA00023001"/>
    </source>
</evidence>
<dbReference type="InterPro" id="IPR019800">
    <property type="entry name" value="Glyco_hydro_3_AS"/>
</dbReference>
<evidence type="ECO:0000256" key="1">
    <source>
        <dbReference type="ARBA" id="ARBA00000448"/>
    </source>
</evidence>
<keyword evidence="15" id="KW-1185">Reference proteome</keyword>
<gene>
    <name evidence="14" type="ORF">A1O7_03319</name>
</gene>
<dbReference type="GeneID" id="19177916"/>
<evidence type="ECO:0000256" key="7">
    <source>
        <dbReference type="ARBA" id="ARBA00023180"/>
    </source>
</evidence>
<dbReference type="GO" id="GO:0030245">
    <property type="term" value="P:cellulose catabolic process"/>
    <property type="evidence" value="ECO:0007669"/>
    <property type="project" value="UniProtKB-UniPathway"/>
</dbReference>
<dbReference type="InterPro" id="IPR050288">
    <property type="entry name" value="Cellulose_deg_GH3"/>
</dbReference>
<feature type="chain" id="PRO_5004934295" description="beta-glucosidase" evidence="12">
    <location>
        <begin position="19"/>
        <end position="773"/>
    </location>
</feature>
<dbReference type="GO" id="GO:0008422">
    <property type="term" value="F:beta-glucosidase activity"/>
    <property type="evidence" value="ECO:0007669"/>
    <property type="project" value="UniProtKB-EC"/>
</dbReference>
<dbReference type="FunFam" id="2.60.40.10:FF:000495">
    <property type="entry name" value="Periplasmic beta-glucosidase"/>
    <property type="match status" value="1"/>
</dbReference>
<dbReference type="Pfam" id="PF00933">
    <property type="entry name" value="Glyco_hydro_3"/>
    <property type="match status" value="1"/>
</dbReference>
<evidence type="ECO:0000259" key="13">
    <source>
        <dbReference type="SMART" id="SM01217"/>
    </source>
</evidence>
<evidence type="ECO:0000256" key="4">
    <source>
        <dbReference type="ARBA" id="ARBA00012744"/>
    </source>
</evidence>
<keyword evidence="5 11" id="KW-0378">Hydrolase</keyword>
<evidence type="ECO:0000256" key="2">
    <source>
        <dbReference type="ARBA" id="ARBA00004987"/>
    </source>
</evidence>
<dbReference type="PRINTS" id="PR00133">
    <property type="entry name" value="GLHYDRLASE3"/>
</dbReference>
<keyword evidence="10 11" id="KW-0624">Polysaccharide degradation</keyword>
<dbReference type="SUPFAM" id="SSF51445">
    <property type="entry name" value="(Trans)glycosidases"/>
    <property type="match status" value="1"/>
</dbReference>
<dbReference type="Proteomes" id="UP000019473">
    <property type="component" value="Unassembled WGS sequence"/>
</dbReference>
<dbReference type="PROSITE" id="PS00775">
    <property type="entry name" value="GLYCOSYL_HYDROL_F3"/>
    <property type="match status" value="1"/>
</dbReference>
<evidence type="ECO:0000256" key="12">
    <source>
        <dbReference type="SAM" id="SignalP"/>
    </source>
</evidence>
<dbReference type="AlphaFoldDB" id="W9W491"/>
<sequence>MAGFLFCLLALDISTALSAVLLPRQGDPTWQDTTLPAAQRADALLPQLSWEEKIAQMGGIRRLLGANATFNRTAWEALYPLQHGILSYGSQLNQAQDVLPYANMVREEQLNSSKVPWITVTDSVNSIYVPGGTLFPATLSLSTSWNLPLYEEIVASIRDENMALGTHWVLSPELDIAKEPRNGRVGEMYGEDVYLVGEFAAQYVKTMQERDEGGHMKVATTVKHFLYGQGSGGVNTASMDGGVNHLYNDLAIPYIRVLKEKPASIMISYSSVDRIPMSMNTALIQDMLRSEMGFTGLIMSDAMGILHLYTESNVASSYKDAAIKALRAGLQLELAPGQPACFPYLVNSSSDQEIVDLVNEAARQHLIIKFDTAMFDLPLPTMENLNRTLRAPQHLDVNRRASREAIVLLSNDGFLPQANFSQVALIGPFGDIIDPGSYAPTTSANPEYGRTLRGSLEARMGAGNVRYVKGVDIRTTSPNDTAGIQEAVAVAKAAGVAIVSLGSLSVYSQDAAVNQRTDGEFYSHASLAFPGNQQQLLDAVLDTGVPTILVLNGGQAFVLNNSTMRCNAILHQFLGGEFSADALVEIITGQVNPSGKLTISMPQADGAFPIYYDFLPSDNVGGGGSDPTDSTVCAGDWNLPCLNRDGAPMAFGYGLSYTTFDISGPQVTNSNSSGGSISIFCTITNTGNVAGKEVVQVYFRQQYSDIELPNKRLVRFQKVELQPGEARQVKFVIDKADLGYYNNAKYQVDSGHYTFWVGSSSRMADLKNATISL</sequence>
<evidence type="ECO:0000256" key="9">
    <source>
        <dbReference type="ARBA" id="ARBA00023295"/>
    </source>
</evidence>
<feature type="domain" description="Fibronectin type III-like" evidence="13">
    <location>
        <begin position="693"/>
        <end position="761"/>
    </location>
</feature>
<dbReference type="Pfam" id="PF01915">
    <property type="entry name" value="Glyco_hydro_3_C"/>
    <property type="match status" value="1"/>
</dbReference>
<evidence type="ECO:0000256" key="5">
    <source>
        <dbReference type="ARBA" id="ARBA00022801"/>
    </source>
</evidence>
<name>W9W491_9EURO</name>
<dbReference type="OrthoDB" id="4104684at2759"/>
<dbReference type="SMART" id="SM01217">
    <property type="entry name" value="Fn3_like"/>
    <property type="match status" value="1"/>
</dbReference>
<dbReference type="eggNOG" id="ENOG502QQ55">
    <property type="taxonomic scope" value="Eukaryota"/>
</dbReference>
<dbReference type="InterPro" id="IPR017853">
    <property type="entry name" value="GH"/>
</dbReference>
<dbReference type="RefSeq" id="XP_007755531.1">
    <property type="nucleotide sequence ID" value="XM_007757341.1"/>
</dbReference>